<evidence type="ECO:0000259" key="5">
    <source>
        <dbReference type="PROSITE" id="PS51635"/>
    </source>
</evidence>
<dbReference type="AlphaFoldDB" id="A0A2L0EZH7"/>
<dbReference type="InterPro" id="IPR002641">
    <property type="entry name" value="PNPLA_dom"/>
</dbReference>
<proteinExistence type="predicted"/>
<dbReference type="EMBL" id="CP012673">
    <property type="protein sequence ID" value="AUX44676.1"/>
    <property type="molecule type" value="Genomic_DNA"/>
</dbReference>
<feature type="domain" description="PNPLA" evidence="5">
    <location>
        <begin position="57"/>
        <end position="275"/>
    </location>
</feature>
<gene>
    <name evidence="6" type="ORF">SOCE26_061430</name>
</gene>
<evidence type="ECO:0000256" key="3">
    <source>
        <dbReference type="SAM" id="MobiDB-lite"/>
    </source>
</evidence>
<evidence type="ECO:0000256" key="2">
    <source>
        <dbReference type="PROSITE-ProRule" id="PRU01161"/>
    </source>
</evidence>
<feature type="transmembrane region" description="Helical" evidence="4">
    <location>
        <begin position="90"/>
        <end position="111"/>
    </location>
</feature>
<dbReference type="RefSeq" id="WP_159397447.1">
    <property type="nucleotide sequence ID" value="NZ_CP012673.1"/>
</dbReference>
<evidence type="ECO:0000256" key="1">
    <source>
        <dbReference type="ARBA" id="ARBA00023098"/>
    </source>
</evidence>
<feature type="short sequence motif" description="GXSXG" evidence="2">
    <location>
        <begin position="96"/>
        <end position="100"/>
    </location>
</feature>
<accession>A0A2L0EZH7</accession>
<reference evidence="6 7" key="1">
    <citation type="submission" date="2015-09" db="EMBL/GenBank/DDBJ databases">
        <title>Sorangium comparison.</title>
        <authorList>
            <person name="Zaburannyi N."/>
            <person name="Bunk B."/>
            <person name="Overmann J."/>
            <person name="Mueller R."/>
        </authorList>
    </citation>
    <scope>NUCLEOTIDE SEQUENCE [LARGE SCALE GENOMIC DNA]</scope>
    <source>
        <strain evidence="6 7">So ce26</strain>
    </source>
</reference>
<dbReference type="InterPro" id="IPR052580">
    <property type="entry name" value="Lipid_Hydrolase"/>
</dbReference>
<keyword evidence="1" id="KW-0443">Lipid metabolism</keyword>
<name>A0A2L0EZH7_SORCE</name>
<feature type="region of interest" description="Disordered" evidence="3">
    <location>
        <begin position="1"/>
        <end position="49"/>
    </location>
</feature>
<dbReference type="GO" id="GO:0006629">
    <property type="term" value="P:lipid metabolic process"/>
    <property type="evidence" value="ECO:0007669"/>
    <property type="project" value="UniProtKB-KW"/>
</dbReference>
<evidence type="ECO:0000256" key="4">
    <source>
        <dbReference type="SAM" id="Phobius"/>
    </source>
</evidence>
<keyword evidence="4" id="KW-0812">Transmembrane</keyword>
<dbReference type="Gene3D" id="3.40.1090.10">
    <property type="entry name" value="Cytosolic phospholipase A2 catalytic domain"/>
    <property type="match status" value="2"/>
</dbReference>
<dbReference type="Proteomes" id="UP000238348">
    <property type="component" value="Chromosome"/>
</dbReference>
<dbReference type="OrthoDB" id="5290098at2"/>
<dbReference type="SUPFAM" id="SSF52151">
    <property type="entry name" value="FabD/lysophospholipase-like"/>
    <property type="match status" value="1"/>
</dbReference>
<dbReference type="PANTHER" id="PTHR46394">
    <property type="entry name" value="ANNEXIN"/>
    <property type="match status" value="1"/>
</dbReference>
<comment type="caution">
    <text evidence="2">Lacks conserved residue(s) required for the propagation of feature annotation.</text>
</comment>
<protein>
    <recommendedName>
        <fullName evidence="5">PNPLA domain-containing protein</fullName>
    </recommendedName>
</protein>
<keyword evidence="4" id="KW-0472">Membrane</keyword>
<organism evidence="6 7">
    <name type="scientific">Sorangium cellulosum</name>
    <name type="common">Polyangium cellulosum</name>
    <dbReference type="NCBI Taxonomy" id="56"/>
    <lineage>
        <taxon>Bacteria</taxon>
        <taxon>Pseudomonadati</taxon>
        <taxon>Myxococcota</taxon>
        <taxon>Polyangia</taxon>
        <taxon>Polyangiales</taxon>
        <taxon>Polyangiaceae</taxon>
        <taxon>Sorangium</taxon>
    </lineage>
</organism>
<dbReference type="Pfam" id="PF01734">
    <property type="entry name" value="Patatin"/>
    <property type="match status" value="1"/>
</dbReference>
<sequence>MDEHDGYRRDECSAGADEPGSGAERRGERSLLSPCEVCAPPPRPAREERRAPERLNLVFEAGGLLGHAEVGAVAALAQALLYNERYKDTYISYLAGTSAGAIIAVLLGAGYNHSEIADIFRDVMGAELAEYAKLSTFRRVRWYADTARGIFTRLGMSAGKHFSARLRDALRAKRVRTFGDLLMPGCEREEDPSRKYRVHVIASDITRGRMLVLPDDINTELYGVEPDDLDVAQAVMMSSSYPPVLSPVRLRGANGVESYIADGALTSAFPIHLFDAGAPQGPERLTLGIRVSAERYNEVKFPSFYHWLKAAFVTAFSARDVSETLKRVDKLKWARAIQINTGDASMFALWMSPLKVEELYNAGYSAMRRAIDTNVLERATAVQEAAEGVERDVAGLRAP</sequence>
<dbReference type="PROSITE" id="PS51635">
    <property type="entry name" value="PNPLA"/>
    <property type="match status" value="1"/>
</dbReference>
<dbReference type="InterPro" id="IPR016035">
    <property type="entry name" value="Acyl_Trfase/lysoPLipase"/>
</dbReference>
<feature type="compositionally biased region" description="Basic and acidic residues" evidence="3">
    <location>
        <begin position="1"/>
        <end position="12"/>
    </location>
</feature>
<evidence type="ECO:0000313" key="7">
    <source>
        <dbReference type="Proteomes" id="UP000238348"/>
    </source>
</evidence>
<evidence type="ECO:0000313" key="6">
    <source>
        <dbReference type="EMBL" id="AUX44676.1"/>
    </source>
</evidence>
<keyword evidence="4" id="KW-1133">Transmembrane helix</keyword>
<dbReference type="PANTHER" id="PTHR46394:SF1">
    <property type="entry name" value="PNPLA DOMAIN-CONTAINING PROTEIN"/>
    <property type="match status" value="1"/>
</dbReference>